<proteinExistence type="predicted"/>
<dbReference type="PANTHER" id="PTHR47331">
    <property type="entry name" value="PHD-TYPE DOMAIN-CONTAINING PROTEIN"/>
    <property type="match status" value="1"/>
</dbReference>
<name>A0A8X6Y1T7_9ARAC</name>
<keyword evidence="2" id="KW-1185">Reference proteome</keyword>
<dbReference type="SUPFAM" id="SSF53098">
    <property type="entry name" value="Ribonuclease H-like"/>
    <property type="match status" value="1"/>
</dbReference>
<dbReference type="Proteomes" id="UP000886998">
    <property type="component" value="Unassembled WGS sequence"/>
</dbReference>
<dbReference type="InterPro" id="IPR036397">
    <property type="entry name" value="RNaseH_sf"/>
</dbReference>
<reference evidence="1" key="1">
    <citation type="submission" date="2020-08" db="EMBL/GenBank/DDBJ databases">
        <title>Multicomponent nature underlies the extraordinary mechanical properties of spider dragline silk.</title>
        <authorList>
            <person name="Kono N."/>
            <person name="Nakamura H."/>
            <person name="Mori M."/>
            <person name="Yoshida Y."/>
            <person name="Ohtoshi R."/>
            <person name="Malay A.D."/>
            <person name="Moran D.A.P."/>
            <person name="Tomita M."/>
            <person name="Numata K."/>
            <person name="Arakawa K."/>
        </authorList>
    </citation>
    <scope>NUCLEOTIDE SEQUENCE</scope>
</reference>
<sequence length="141" mass="16246">MHLELVTSISTECFIQALRRFTARRGRTSIVYSNKETNFVGVSAGLKKVDWEKVVSQETLNPITWKFIPPTATWCGRWWEQLIHSVKNLIVRVFGQASVNYEELLTILCDIDAIINCRPLTYISLEFEDLLPLTPSIFLQI</sequence>
<dbReference type="Gene3D" id="3.30.420.10">
    <property type="entry name" value="Ribonuclease H-like superfamily/Ribonuclease H"/>
    <property type="match status" value="1"/>
</dbReference>
<comment type="caution">
    <text evidence="1">The sequence shown here is derived from an EMBL/GenBank/DDBJ whole genome shotgun (WGS) entry which is preliminary data.</text>
</comment>
<evidence type="ECO:0000313" key="2">
    <source>
        <dbReference type="Proteomes" id="UP000886998"/>
    </source>
</evidence>
<protein>
    <submittedName>
        <fullName evidence="1">Integrase catalytic domain-containing protein</fullName>
    </submittedName>
</protein>
<dbReference type="InterPro" id="IPR012337">
    <property type="entry name" value="RNaseH-like_sf"/>
</dbReference>
<dbReference type="AlphaFoldDB" id="A0A8X6Y1T7"/>
<accession>A0A8X6Y1T7</accession>
<gene>
    <name evidence="1" type="primary">AVEN_245781_1</name>
    <name evidence="1" type="ORF">TNIN_114551</name>
</gene>
<dbReference type="GO" id="GO:0003676">
    <property type="term" value="F:nucleic acid binding"/>
    <property type="evidence" value="ECO:0007669"/>
    <property type="project" value="InterPro"/>
</dbReference>
<dbReference type="OrthoDB" id="6434705at2759"/>
<organism evidence="1 2">
    <name type="scientific">Trichonephila inaurata madagascariensis</name>
    <dbReference type="NCBI Taxonomy" id="2747483"/>
    <lineage>
        <taxon>Eukaryota</taxon>
        <taxon>Metazoa</taxon>
        <taxon>Ecdysozoa</taxon>
        <taxon>Arthropoda</taxon>
        <taxon>Chelicerata</taxon>
        <taxon>Arachnida</taxon>
        <taxon>Araneae</taxon>
        <taxon>Araneomorphae</taxon>
        <taxon>Entelegynae</taxon>
        <taxon>Araneoidea</taxon>
        <taxon>Nephilidae</taxon>
        <taxon>Trichonephila</taxon>
        <taxon>Trichonephila inaurata</taxon>
    </lineage>
</organism>
<evidence type="ECO:0000313" key="1">
    <source>
        <dbReference type="EMBL" id="GFY62822.1"/>
    </source>
</evidence>
<dbReference type="EMBL" id="BMAV01014433">
    <property type="protein sequence ID" value="GFY62822.1"/>
    <property type="molecule type" value="Genomic_DNA"/>
</dbReference>